<dbReference type="EMBL" id="BPLR01008473">
    <property type="protein sequence ID" value="GIY24984.1"/>
    <property type="molecule type" value="Genomic_DNA"/>
</dbReference>
<keyword evidence="2" id="KW-0472">Membrane</keyword>
<evidence type="ECO:0000313" key="3">
    <source>
        <dbReference type="EMBL" id="GIY24984.1"/>
    </source>
</evidence>
<keyword evidence="2" id="KW-0812">Transmembrane</keyword>
<feature type="transmembrane region" description="Helical" evidence="2">
    <location>
        <begin position="164"/>
        <end position="186"/>
    </location>
</feature>
<comment type="caution">
    <text evidence="3">The sequence shown here is derived from an EMBL/GenBank/DDBJ whole genome shotgun (WGS) entry which is preliminary data.</text>
</comment>
<organism evidence="3 4">
    <name type="scientific">Caerostris extrusa</name>
    <name type="common">Bark spider</name>
    <name type="synonym">Caerostris bankana</name>
    <dbReference type="NCBI Taxonomy" id="172846"/>
    <lineage>
        <taxon>Eukaryota</taxon>
        <taxon>Metazoa</taxon>
        <taxon>Ecdysozoa</taxon>
        <taxon>Arthropoda</taxon>
        <taxon>Chelicerata</taxon>
        <taxon>Arachnida</taxon>
        <taxon>Araneae</taxon>
        <taxon>Araneomorphae</taxon>
        <taxon>Entelegynae</taxon>
        <taxon>Araneoidea</taxon>
        <taxon>Araneidae</taxon>
        <taxon>Caerostris</taxon>
    </lineage>
</organism>
<name>A0AAV4RWA5_CAEEX</name>
<dbReference type="AlphaFoldDB" id="A0AAV4RWA5"/>
<proteinExistence type="predicted"/>
<feature type="compositionally biased region" description="Low complexity" evidence="1">
    <location>
        <begin position="60"/>
        <end position="71"/>
    </location>
</feature>
<sequence length="234" mass="25891">MALDEWPRCVSGKNPPIIQGRVNDPKILILQHCKHPIASEADNFANEVVLGDGEFSLCDPGPAHPSASGGPPRKRWRSRGEDAQSVRRISGSDTNYSGFVEVQVWGPDGQILAKQSEYFKPVQTSSRNSPTMACNENKRRFSIVLGFKRGHRPPVRPTDSPMTFLFGVICGTILVVLVLILVICLIRRRNSCPYDGDDGEHLGLTALLRRTVHRSSHLARGTVSPVVFLHKLSY</sequence>
<protein>
    <submittedName>
        <fullName evidence="3">Tyrosine-protein phosphatase 69D</fullName>
    </submittedName>
</protein>
<gene>
    <name evidence="3" type="primary">Ptp69D_5</name>
    <name evidence="3" type="ORF">CEXT_91561</name>
</gene>
<keyword evidence="4" id="KW-1185">Reference proteome</keyword>
<feature type="region of interest" description="Disordered" evidence="1">
    <location>
        <begin position="57"/>
        <end position="87"/>
    </location>
</feature>
<keyword evidence="2" id="KW-1133">Transmembrane helix</keyword>
<evidence type="ECO:0000256" key="1">
    <source>
        <dbReference type="SAM" id="MobiDB-lite"/>
    </source>
</evidence>
<evidence type="ECO:0000313" key="4">
    <source>
        <dbReference type="Proteomes" id="UP001054945"/>
    </source>
</evidence>
<reference evidence="3 4" key="1">
    <citation type="submission" date="2021-06" db="EMBL/GenBank/DDBJ databases">
        <title>Caerostris extrusa draft genome.</title>
        <authorList>
            <person name="Kono N."/>
            <person name="Arakawa K."/>
        </authorList>
    </citation>
    <scope>NUCLEOTIDE SEQUENCE [LARGE SCALE GENOMIC DNA]</scope>
</reference>
<evidence type="ECO:0000256" key="2">
    <source>
        <dbReference type="SAM" id="Phobius"/>
    </source>
</evidence>
<accession>A0AAV4RWA5</accession>
<dbReference type="Proteomes" id="UP001054945">
    <property type="component" value="Unassembled WGS sequence"/>
</dbReference>